<dbReference type="AlphaFoldDB" id="A0ABC8RG66"/>
<protein>
    <submittedName>
        <fullName evidence="1">Uncharacterized protein</fullName>
    </submittedName>
</protein>
<feature type="non-terminal residue" evidence="1">
    <location>
        <position position="84"/>
    </location>
</feature>
<organism evidence="1 2">
    <name type="scientific">Ilex paraguariensis</name>
    <name type="common">yerba mate</name>
    <dbReference type="NCBI Taxonomy" id="185542"/>
    <lineage>
        <taxon>Eukaryota</taxon>
        <taxon>Viridiplantae</taxon>
        <taxon>Streptophyta</taxon>
        <taxon>Embryophyta</taxon>
        <taxon>Tracheophyta</taxon>
        <taxon>Spermatophyta</taxon>
        <taxon>Magnoliopsida</taxon>
        <taxon>eudicotyledons</taxon>
        <taxon>Gunneridae</taxon>
        <taxon>Pentapetalae</taxon>
        <taxon>asterids</taxon>
        <taxon>campanulids</taxon>
        <taxon>Aquifoliales</taxon>
        <taxon>Aquifoliaceae</taxon>
        <taxon>Ilex</taxon>
    </lineage>
</organism>
<gene>
    <name evidence="1" type="ORF">ILEXP_LOCUS11698</name>
</gene>
<evidence type="ECO:0000313" key="2">
    <source>
        <dbReference type="Proteomes" id="UP001642360"/>
    </source>
</evidence>
<comment type="caution">
    <text evidence="1">The sequence shown here is derived from an EMBL/GenBank/DDBJ whole genome shotgun (WGS) entry which is preliminary data.</text>
</comment>
<name>A0ABC8RG66_9AQUA</name>
<reference evidence="1 2" key="1">
    <citation type="submission" date="2024-02" db="EMBL/GenBank/DDBJ databases">
        <authorList>
            <person name="Vignale AGUSTIN F."/>
            <person name="Sosa J E."/>
            <person name="Modenutti C."/>
        </authorList>
    </citation>
    <scope>NUCLEOTIDE SEQUENCE [LARGE SCALE GENOMIC DNA]</scope>
</reference>
<accession>A0ABC8RG66</accession>
<sequence length="84" mass="9760">MEDGYSSNGTSDWPAQEKLKVFMAKSKRLLAKLNYAEQIKKKDKAELERISRQLDEVLMERDFKRITRSQAKGFKVSNANKKAH</sequence>
<proteinExistence type="predicted"/>
<dbReference type="EMBL" id="CAUOFW020001351">
    <property type="protein sequence ID" value="CAK9143959.1"/>
    <property type="molecule type" value="Genomic_DNA"/>
</dbReference>
<dbReference type="Proteomes" id="UP001642360">
    <property type="component" value="Unassembled WGS sequence"/>
</dbReference>
<evidence type="ECO:0000313" key="1">
    <source>
        <dbReference type="EMBL" id="CAK9143959.1"/>
    </source>
</evidence>
<keyword evidence="2" id="KW-1185">Reference proteome</keyword>